<accession>A0AA46S9F9</accession>
<dbReference type="Proteomes" id="UP001163947">
    <property type="component" value="Chromosome"/>
</dbReference>
<protein>
    <submittedName>
        <fullName evidence="2">Uncharacterized protein</fullName>
    </submittedName>
</protein>
<evidence type="ECO:0000313" key="3">
    <source>
        <dbReference type="Proteomes" id="UP001163947"/>
    </source>
</evidence>
<evidence type="ECO:0000256" key="1">
    <source>
        <dbReference type="SAM" id="MobiDB-lite"/>
    </source>
</evidence>
<name>A0AA46S9F9_9NOCA</name>
<sequence length="93" mass="10085">MRDAQDPGNGHYDDDGNYVFPHGGGVLTPTGVILDNDRQAIYGSRRWFIDAETKKLRPYPPASDGADPQPLPPLVPIGHDWPTPPAGAGWPNL</sequence>
<feature type="region of interest" description="Disordered" evidence="1">
    <location>
        <begin position="58"/>
        <end position="93"/>
    </location>
</feature>
<evidence type="ECO:0000313" key="2">
    <source>
        <dbReference type="EMBL" id="UYF92433.1"/>
    </source>
</evidence>
<organism evidence="2 3">
    <name type="scientific">Rhodococcus aetherivorans</name>
    <dbReference type="NCBI Taxonomy" id="191292"/>
    <lineage>
        <taxon>Bacteria</taxon>
        <taxon>Bacillati</taxon>
        <taxon>Actinomycetota</taxon>
        <taxon>Actinomycetes</taxon>
        <taxon>Mycobacteriales</taxon>
        <taxon>Nocardiaceae</taxon>
        <taxon>Rhodococcus</taxon>
    </lineage>
</organism>
<dbReference type="GeneID" id="83622413"/>
<dbReference type="AlphaFoldDB" id="A0AA46S9F9"/>
<reference evidence="2" key="1">
    <citation type="submission" date="2022-09" db="EMBL/GenBank/DDBJ databases">
        <title>The genome sequence of Rhodococcus aetherivorans N1.</title>
        <authorList>
            <person name="Jiang W."/>
        </authorList>
    </citation>
    <scope>NUCLEOTIDE SEQUENCE</scope>
    <source>
        <strain evidence="2">N1</strain>
    </source>
</reference>
<dbReference type="EMBL" id="CP106982">
    <property type="protein sequence ID" value="UYF92433.1"/>
    <property type="molecule type" value="Genomic_DNA"/>
</dbReference>
<dbReference type="RefSeq" id="WP_263507399.1">
    <property type="nucleotide sequence ID" value="NZ_CP106982.1"/>
</dbReference>
<proteinExistence type="predicted"/>
<gene>
    <name evidence="2" type="ORF">OCS65_18305</name>
</gene>